<keyword evidence="7" id="KW-0030">Aminoacyl-tRNA synthetase</keyword>
<evidence type="ECO:0000256" key="3">
    <source>
        <dbReference type="ARBA" id="ARBA00022598"/>
    </source>
</evidence>
<reference evidence="11 12" key="1">
    <citation type="journal article" date="2017" name="G3 (Bethesda)">
        <title>First Draft Genome Sequence of the Pathogenic Fungus Lomentospora prolificans (Formerly Scedosporium prolificans).</title>
        <authorList>
            <person name="Luo R."/>
            <person name="Zimin A."/>
            <person name="Workman R."/>
            <person name="Fan Y."/>
            <person name="Pertea G."/>
            <person name="Grossman N."/>
            <person name="Wear M.P."/>
            <person name="Jia B."/>
            <person name="Miller H."/>
            <person name="Casadevall A."/>
            <person name="Timp W."/>
            <person name="Zhang S.X."/>
            <person name="Salzberg S.L."/>
        </authorList>
    </citation>
    <scope>NUCLEOTIDE SEQUENCE [LARGE SCALE GENOMIC DNA]</scope>
    <source>
        <strain evidence="11 12">JHH-5317</strain>
    </source>
</reference>
<feature type="domain" description="Aminoacyl-transfer RNA synthetases class-II family profile" evidence="10">
    <location>
        <begin position="62"/>
        <end position="491"/>
    </location>
</feature>
<evidence type="ECO:0000256" key="7">
    <source>
        <dbReference type="ARBA" id="ARBA00023146"/>
    </source>
</evidence>
<dbReference type="OrthoDB" id="10267474at2759"/>
<dbReference type="VEuPathDB" id="FungiDB:jhhlp_001144"/>
<dbReference type="STRING" id="41688.A0A2N3NHE2"/>
<evidence type="ECO:0000256" key="5">
    <source>
        <dbReference type="ARBA" id="ARBA00022840"/>
    </source>
</evidence>
<dbReference type="SUPFAM" id="SSF46579">
    <property type="entry name" value="Prefoldin"/>
    <property type="match status" value="1"/>
</dbReference>
<dbReference type="FunCoup" id="A0A2N3NHE2">
    <property type="interactions" value="400"/>
</dbReference>
<comment type="caution">
    <text evidence="11">The sequence shown here is derived from an EMBL/GenBank/DDBJ whole genome shotgun (WGS) entry which is preliminary data.</text>
</comment>
<evidence type="ECO:0000256" key="6">
    <source>
        <dbReference type="ARBA" id="ARBA00022917"/>
    </source>
</evidence>
<dbReference type="AlphaFoldDB" id="A0A2N3NHE2"/>
<name>A0A2N3NHE2_9PEZI</name>
<keyword evidence="3" id="KW-0436">Ligase</keyword>
<dbReference type="InParanoid" id="A0A2N3NHE2"/>
<gene>
    <name evidence="11" type="ORF">jhhlp_001144</name>
</gene>
<protein>
    <recommendedName>
        <fullName evidence="2">proline--tRNA ligase</fullName>
        <ecNumber evidence="2">6.1.1.15</ecNumber>
    </recommendedName>
    <alternativeName>
        <fullName evidence="8">Prolyl-tRNA synthetase</fullName>
    </alternativeName>
</protein>
<keyword evidence="6" id="KW-0648">Protein biosynthesis</keyword>
<evidence type="ECO:0000256" key="8">
    <source>
        <dbReference type="ARBA" id="ARBA00029731"/>
    </source>
</evidence>
<dbReference type="SUPFAM" id="SSF52954">
    <property type="entry name" value="Class II aaRS ABD-related"/>
    <property type="match status" value="1"/>
</dbReference>
<proteinExistence type="inferred from homology"/>
<dbReference type="InterPro" id="IPR002316">
    <property type="entry name" value="Pro-tRNA-ligase_IIa"/>
</dbReference>
<dbReference type="CDD" id="cd23157">
    <property type="entry name" value="Prefoldin_5"/>
    <property type="match status" value="1"/>
</dbReference>
<comment type="catalytic activity">
    <reaction evidence="9">
        <text>tRNA(Pro) + L-proline + ATP = L-prolyl-tRNA(Pro) + AMP + diphosphate</text>
        <dbReference type="Rhea" id="RHEA:14305"/>
        <dbReference type="Rhea" id="RHEA-COMP:9700"/>
        <dbReference type="Rhea" id="RHEA-COMP:9702"/>
        <dbReference type="ChEBI" id="CHEBI:30616"/>
        <dbReference type="ChEBI" id="CHEBI:33019"/>
        <dbReference type="ChEBI" id="CHEBI:60039"/>
        <dbReference type="ChEBI" id="CHEBI:78442"/>
        <dbReference type="ChEBI" id="CHEBI:78532"/>
        <dbReference type="ChEBI" id="CHEBI:456215"/>
        <dbReference type="EC" id="6.1.1.15"/>
    </reaction>
</comment>
<dbReference type="InterPro" id="IPR006195">
    <property type="entry name" value="aa-tRNA-synth_II"/>
</dbReference>
<dbReference type="Proteomes" id="UP000233524">
    <property type="component" value="Unassembled WGS sequence"/>
</dbReference>
<dbReference type="InterPro" id="IPR009053">
    <property type="entry name" value="Prefoldin"/>
</dbReference>
<dbReference type="SUPFAM" id="SSF55681">
    <property type="entry name" value="Class II aaRS and biotin synthetases"/>
    <property type="match status" value="1"/>
</dbReference>
<dbReference type="InterPro" id="IPR050062">
    <property type="entry name" value="Pro-tRNA_synthetase"/>
</dbReference>
<dbReference type="Gene3D" id="1.10.287.370">
    <property type="match status" value="1"/>
</dbReference>
<dbReference type="PROSITE" id="PS50862">
    <property type="entry name" value="AA_TRNA_LIGASE_II"/>
    <property type="match status" value="1"/>
</dbReference>
<dbReference type="PANTHER" id="PTHR42753:SF2">
    <property type="entry name" value="PROLINE--TRNA LIGASE"/>
    <property type="match status" value="1"/>
</dbReference>
<dbReference type="Pfam" id="PF03129">
    <property type="entry name" value="HGTP_anticodon"/>
    <property type="match status" value="1"/>
</dbReference>
<dbReference type="InterPro" id="IPR002314">
    <property type="entry name" value="aa-tRNA-synt_IIb"/>
</dbReference>
<dbReference type="EMBL" id="NLAX01000004">
    <property type="protein sequence ID" value="PKS11850.1"/>
    <property type="molecule type" value="Genomic_DNA"/>
</dbReference>
<evidence type="ECO:0000313" key="11">
    <source>
        <dbReference type="EMBL" id="PKS11850.1"/>
    </source>
</evidence>
<sequence length="700" mass="78630">MKASCVFLLSSSRALHSSLRSNPVRSLRSQIWQPTGGISKTAKEAGYEKLVRAGYVRQSSIGTFNILPLGLRVQEKIEQLLDTSMARIGASKVSLSSMTAQELWERSGRLQQVGPELFKFEDRRHFPFLLSPTHEEEITHMVAKITQSYKDLPLRLYQISRKYRDELRPRHGLLRTREFMMKDLYTFDLDLKAAIDTYHQVRAAYHHFFSQLNVPFLVAEASCGDMGGSMSHEYHMPCNLGEDTVVSCRQCGYSANEEVADTEITTRHHPIHEIPILESPVAVWRGVSKNRDTLINVWYRPNGEDTAPVNIHAIRTLVPDLDASIEDPTPIWMDLLEKRRQNAPSTKKLKLVNLLDFRIAHLAASLNEGPRSIHKILPPDSPTQDIPQSLLHSSPAGNPLNLMRIQSGDPCPRCETGTVEVAKTLELGHTFHLGTRYSDPMAARVSPPFTKSSKHTSHALPMQMGCFGIGITRIIGAIAEGLADEKGLIWPLSIAPYQVIIVPDTDLVEEAGHVYDSIAIMPSVMSTTFPRTIDALLDDRSESMPWKLKDADLAGYPVVVVLGRAWRESRGFNLDSLDPQQLSQVKKQIEGELDHLGASFAQLHTAQAKFKECLRCVEARFESSQSVQSVLVPLTNSLYVRGELPQDDRVMRATEARDFYKARSDELAKTLQDLESILQRKTTNVQVIEDVMRKKILESS</sequence>
<dbReference type="InterPro" id="IPR045864">
    <property type="entry name" value="aa-tRNA-synth_II/BPL/LPL"/>
</dbReference>
<evidence type="ECO:0000259" key="10">
    <source>
        <dbReference type="PROSITE" id="PS50862"/>
    </source>
</evidence>
<evidence type="ECO:0000256" key="4">
    <source>
        <dbReference type="ARBA" id="ARBA00022741"/>
    </source>
</evidence>
<dbReference type="PANTHER" id="PTHR42753">
    <property type="entry name" value="MITOCHONDRIAL RIBOSOME PROTEIN L39/PROLYL-TRNA LIGASE FAMILY MEMBER"/>
    <property type="match status" value="1"/>
</dbReference>
<evidence type="ECO:0000256" key="2">
    <source>
        <dbReference type="ARBA" id="ARBA00012831"/>
    </source>
</evidence>
<evidence type="ECO:0000256" key="1">
    <source>
        <dbReference type="ARBA" id="ARBA00008226"/>
    </source>
</evidence>
<comment type="similarity">
    <text evidence="1">Belongs to the class-II aminoacyl-tRNA synthetase family.</text>
</comment>
<dbReference type="Gene3D" id="3.30.930.10">
    <property type="entry name" value="Bira Bifunctional Protein, Domain 2"/>
    <property type="match status" value="2"/>
</dbReference>
<dbReference type="Pfam" id="PF02996">
    <property type="entry name" value="Prefoldin"/>
    <property type="match status" value="1"/>
</dbReference>
<dbReference type="GO" id="GO:0004827">
    <property type="term" value="F:proline-tRNA ligase activity"/>
    <property type="evidence" value="ECO:0007669"/>
    <property type="project" value="UniProtKB-EC"/>
</dbReference>
<dbReference type="GO" id="GO:0005739">
    <property type="term" value="C:mitochondrion"/>
    <property type="evidence" value="ECO:0007669"/>
    <property type="project" value="TreeGrafter"/>
</dbReference>
<evidence type="ECO:0000256" key="9">
    <source>
        <dbReference type="ARBA" id="ARBA00047671"/>
    </source>
</evidence>
<dbReference type="InterPro" id="IPR004127">
    <property type="entry name" value="Prefoldin_subunit_alpha"/>
</dbReference>
<dbReference type="InterPro" id="IPR004154">
    <property type="entry name" value="Anticodon-bd"/>
</dbReference>
<organism evidence="11 12">
    <name type="scientific">Lomentospora prolificans</name>
    <dbReference type="NCBI Taxonomy" id="41688"/>
    <lineage>
        <taxon>Eukaryota</taxon>
        <taxon>Fungi</taxon>
        <taxon>Dikarya</taxon>
        <taxon>Ascomycota</taxon>
        <taxon>Pezizomycotina</taxon>
        <taxon>Sordariomycetes</taxon>
        <taxon>Hypocreomycetidae</taxon>
        <taxon>Microascales</taxon>
        <taxon>Microascaceae</taxon>
        <taxon>Lomentospora</taxon>
    </lineage>
</organism>
<dbReference type="Pfam" id="PF00587">
    <property type="entry name" value="tRNA-synt_2b"/>
    <property type="match status" value="1"/>
</dbReference>
<keyword evidence="5" id="KW-0067">ATP-binding</keyword>
<dbReference type="PRINTS" id="PR01046">
    <property type="entry name" value="TRNASYNTHPRO"/>
</dbReference>
<keyword evidence="12" id="KW-1185">Reference proteome</keyword>
<dbReference type="GO" id="GO:0006433">
    <property type="term" value="P:prolyl-tRNA aminoacylation"/>
    <property type="evidence" value="ECO:0007669"/>
    <property type="project" value="InterPro"/>
</dbReference>
<accession>A0A2N3NHE2</accession>
<dbReference type="GO" id="GO:0005524">
    <property type="term" value="F:ATP binding"/>
    <property type="evidence" value="ECO:0007669"/>
    <property type="project" value="UniProtKB-KW"/>
</dbReference>
<dbReference type="EC" id="6.1.1.15" evidence="2"/>
<evidence type="ECO:0000313" key="12">
    <source>
        <dbReference type="Proteomes" id="UP000233524"/>
    </source>
</evidence>
<keyword evidence="4" id="KW-0547">Nucleotide-binding</keyword>